<accession>A0A927GG69</accession>
<evidence type="ECO:0000259" key="1">
    <source>
        <dbReference type="Pfam" id="PF12680"/>
    </source>
</evidence>
<dbReference type="SUPFAM" id="SSF54427">
    <property type="entry name" value="NTF2-like"/>
    <property type="match status" value="1"/>
</dbReference>
<dbReference type="AlphaFoldDB" id="A0A927GG69"/>
<dbReference type="EMBL" id="JACXAA010000012">
    <property type="protein sequence ID" value="MBD2756398.1"/>
    <property type="molecule type" value="Genomic_DNA"/>
</dbReference>
<keyword evidence="3" id="KW-1185">Reference proteome</keyword>
<proteinExistence type="predicted"/>
<evidence type="ECO:0000313" key="2">
    <source>
        <dbReference type="EMBL" id="MBD2756398.1"/>
    </source>
</evidence>
<dbReference type="InterPro" id="IPR032710">
    <property type="entry name" value="NTF2-like_dom_sf"/>
</dbReference>
<organism evidence="2 3">
    <name type="scientific">Spirosoma validum</name>
    <dbReference type="NCBI Taxonomy" id="2771355"/>
    <lineage>
        <taxon>Bacteria</taxon>
        <taxon>Pseudomonadati</taxon>
        <taxon>Bacteroidota</taxon>
        <taxon>Cytophagia</taxon>
        <taxon>Cytophagales</taxon>
        <taxon>Cytophagaceae</taxon>
        <taxon>Spirosoma</taxon>
    </lineage>
</organism>
<comment type="caution">
    <text evidence="2">The sequence shown here is derived from an EMBL/GenBank/DDBJ whole genome shotgun (WGS) entry which is preliminary data.</text>
</comment>
<evidence type="ECO:0000313" key="3">
    <source>
        <dbReference type="Proteomes" id="UP000653797"/>
    </source>
</evidence>
<protein>
    <submittedName>
        <fullName evidence="2">Nuclear transport factor 2 family protein</fullName>
    </submittedName>
</protein>
<feature type="domain" description="SnoaL-like" evidence="1">
    <location>
        <begin position="8"/>
        <end position="109"/>
    </location>
</feature>
<reference evidence="2" key="1">
    <citation type="submission" date="2020-09" db="EMBL/GenBank/DDBJ databases">
        <authorList>
            <person name="Kim M.K."/>
        </authorList>
    </citation>
    <scope>NUCLEOTIDE SEQUENCE</scope>
    <source>
        <strain evidence="2">BT704</strain>
    </source>
</reference>
<name>A0A927GG69_9BACT</name>
<dbReference type="InterPro" id="IPR037401">
    <property type="entry name" value="SnoaL-like"/>
</dbReference>
<gene>
    <name evidence="2" type="ORF">IC230_26125</name>
</gene>
<dbReference type="Gene3D" id="3.10.450.50">
    <property type="match status" value="1"/>
</dbReference>
<sequence length="115" mass="13380">MMNQHLIDQVYQAFNTRDIDGVLEFFHPTVHWPNGWEGGYVNGHAEVRKYWQRQWQEIDPTVIPVAVQEKPSGQLEVSVHQIIKDLTGQILTDGLVKHLYTIEDGKIERMEIEKA</sequence>
<dbReference type="RefSeq" id="WP_191042021.1">
    <property type="nucleotide sequence ID" value="NZ_JACXAA010000012.1"/>
</dbReference>
<dbReference type="Proteomes" id="UP000653797">
    <property type="component" value="Unassembled WGS sequence"/>
</dbReference>
<dbReference type="Pfam" id="PF12680">
    <property type="entry name" value="SnoaL_2"/>
    <property type="match status" value="1"/>
</dbReference>